<dbReference type="InterPro" id="IPR036875">
    <property type="entry name" value="Znf_CCHC_sf"/>
</dbReference>
<feature type="compositionally biased region" description="Basic and acidic residues" evidence="1">
    <location>
        <begin position="24"/>
        <end position="42"/>
    </location>
</feature>
<dbReference type="OrthoDB" id="7762714at2759"/>
<feature type="region of interest" description="Disordered" evidence="1">
    <location>
        <begin position="1"/>
        <end position="49"/>
    </location>
</feature>
<comment type="caution">
    <text evidence="2">The sequence shown here is derived from an EMBL/GenBank/DDBJ whole genome shotgun (WGS) entry which is preliminary data.</text>
</comment>
<dbReference type="AlphaFoldDB" id="A0A9J6CBB9"/>
<keyword evidence="3" id="KW-1185">Reference proteome</keyword>
<evidence type="ECO:0000313" key="2">
    <source>
        <dbReference type="EMBL" id="KAG5679441.1"/>
    </source>
</evidence>
<feature type="compositionally biased region" description="Basic residues" evidence="1">
    <location>
        <begin position="1"/>
        <end position="11"/>
    </location>
</feature>
<dbReference type="GO" id="GO:0003676">
    <property type="term" value="F:nucleic acid binding"/>
    <property type="evidence" value="ECO:0007669"/>
    <property type="project" value="InterPro"/>
</dbReference>
<reference evidence="2" key="1">
    <citation type="submission" date="2021-03" db="EMBL/GenBank/DDBJ databases">
        <title>Chromosome level genome of the anhydrobiotic midge Polypedilum vanderplanki.</title>
        <authorList>
            <person name="Yoshida Y."/>
            <person name="Kikawada T."/>
            <person name="Gusev O."/>
        </authorList>
    </citation>
    <scope>NUCLEOTIDE SEQUENCE</scope>
    <source>
        <strain evidence="2">NIAS01</strain>
        <tissue evidence="2">Whole body or cell culture</tissue>
    </source>
</reference>
<accession>A0A9J6CBB9</accession>
<protein>
    <submittedName>
        <fullName evidence="2">Uncharacterized protein</fullName>
    </submittedName>
</protein>
<proteinExistence type="predicted"/>
<evidence type="ECO:0000313" key="3">
    <source>
        <dbReference type="Proteomes" id="UP001107558"/>
    </source>
</evidence>
<organism evidence="2 3">
    <name type="scientific">Polypedilum vanderplanki</name>
    <name type="common">Sleeping chironomid midge</name>
    <dbReference type="NCBI Taxonomy" id="319348"/>
    <lineage>
        <taxon>Eukaryota</taxon>
        <taxon>Metazoa</taxon>
        <taxon>Ecdysozoa</taxon>
        <taxon>Arthropoda</taxon>
        <taxon>Hexapoda</taxon>
        <taxon>Insecta</taxon>
        <taxon>Pterygota</taxon>
        <taxon>Neoptera</taxon>
        <taxon>Endopterygota</taxon>
        <taxon>Diptera</taxon>
        <taxon>Nematocera</taxon>
        <taxon>Chironomoidea</taxon>
        <taxon>Chironomidae</taxon>
        <taxon>Chironominae</taxon>
        <taxon>Polypedilum</taxon>
        <taxon>Polypedilum</taxon>
    </lineage>
</organism>
<sequence>MKDRRKKRRASPKNNLQNQAKKIKSVDKDNLKNSQVENDKAQESNYDSDSISLKSISQSDANIQSNQGKINKVKPIIVDSSLLAVKNVLNNLQLKSKPLLKLAGKRVQINCSCMEDKITVMNKLKSQQYKYFSFTESSDKSKIVLLKGFYLDSNFDIKSQTESLKNILSESGLKVGNVKVFYKKEDYATFSVQLQEHISIKELNFRYKSIDSVIVRWEPLNREKKLPVQCYNCQQWGHSSVNCGYPSRCVKCDESHPVGQCKRVDKEIGSPKCVNCQGEHPANYKKCPIFLKHQKKIDDMKKKSTKVNTSSQLNKELEIYSKQ</sequence>
<dbReference type="GO" id="GO:0008270">
    <property type="term" value="F:zinc ion binding"/>
    <property type="evidence" value="ECO:0007669"/>
    <property type="project" value="InterPro"/>
</dbReference>
<dbReference type="Proteomes" id="UP001107558">
    <property type="component" value="Chromosome 2"/>
</dbReference>
<dbReference type="EMBL" id="JADBJN010000002">
    <property type="protein sequence ID" value="KAG5679441.1"/>
    <property type="molecule type" value="Genomic_DNA"/>
</dbReference>
<dbReference type="SUPFAM" id="SSF57756">
    <property type="entry name" value="Retrovirus zinc finger-like domains"/>
    <property type="match status" value="1"/>
</dbReference>
<name>A0A9J6CBB9_POLVA</name>
<evidence type="ECO:0000256" key="1">
    <source>
        <dbReference type="SAM" id="MobiDB-lite"/>
    </source>
</evidence>
<gene>
    <name evidence="2" type="ORF">PVAND_009008</name>
</gene>